<dbReference type="InterPro" id="IPR035992">
    <property type="entry name" value="Ricin_B-like_lectins"/>
</dbReference>
<keyword evidence="3" id="KW-1185">Reference proteome</keyword>
<dbReference type="EMBL" id="BNBD01000008">
    <property type="protein sequence ID" value="GHF54677.1"/>
    <property type="molecule type" value="Genomic_DNA"/>
</dbReference>
<comment type="caution">
    <text evidence="2">The sequence shown here is derived from an EMBL/GenBank/DDBJ whole genome shotgun (WGS) entry which is preliminary data.</text>
</comment>
<dbReference type="AlphaFoldDB" id="A0A919B5Y9"/>
<organism evidence="2 3">
    <name type="scientific">Streptomyces mashuensis</name>
    <dbReference type="NCBI Taxonomy" id="33904"/>
    <lineage>
        <taxon>Bacteria</taxon>
        <taxon>Bacillati</taxon>
        <taxon>Actinomycetota</taxon>
        <taxon>Actinomycetes</taxon>
        <taxon>Kitasatosporales</taxon>
        <taxon>Streptomycetaceae</taxon>
        <taxon>Streptomyces</taxon>
    </lineage>
</organism>
<reference evidence="2" key="2">
    <citation type="submission" date="2020-09" db="EMBL/GenBank/DDBJ databases">
        <authorList>
            <person name="Sun Q."/>
            <person name="Ohkuma M."/>
        </authorList>
    </citation>
    <scope>NUCLEOTIDE SEQUENCE</scope>
    <source>
        <strain evidence="2">JCM 4059</strain>
    </source>
</reference>
<dbReference type="SUPFAM" id="SSF50370">
    <property type="entry name" value="Ricin B-like lectins"/>
    <property type="match status" value="1"/>
</dbReference>
<dbReference type="PROSITE" id="PS50231">
    <property type="entry name" value="RICIN_B_LECTIN"/>
    <property type="match status" value="1"/>
</dbReference>
<proteinExistence type="predicted"/>
<evidence type="ECO:0000313" key="3">
    <source>
        <dbReference type="Proteomes" id="UP000638313"/>
    </source>
</evidence>
<accession>A0A919B5Y9</accession>
<name>A0A919B5Y9_9ACTN</name>
<sequence length="150" mass="16060">MASPGGAAPAAAGGTKIRSEYRMLFADVEAASFADGARVIQYPADDSLPNQRFDFVGHGDGTYEIVARHSGKCLDVYDASQADGAGVIQWPCNGDGNQRWRLEGVGGGAYQLRVMHSGKCLEASWSGTPGEQLRQYSCNGAVNQRWSLWS</sequence>
<dbReference type="Gene3D" id="2.80.10.50">
    <property type="match status" value="1"/>
</dbReference>
<evidence type="ECO:0000259" key="1">
    <source>
        <dbReference type="SMART" id="SM00458"/>
    </source>
</evidence>
<reference evidence="2" key="1">
    <citation type="journal article" date="2014" name="Int. J. Syst. Evol. Microbiol.">
        <title>Complete genome sequence of Corynebacterium casei LMG S-19264T (=DSM 44701T), isolated from a smear-ripened cheese.</title>
        <authorList>
            <consortium name="US DOE Joint Genome Institute (JGI-PGF)"/>
            <person name="Walter F."/>
            <person name="Albersmeier A."/>
            <person name="Kalinowski J."/>
            <person name="Ruckert C."/>
        </authorList>
    </citation>
    <scope>NUCLEOTIDE SEQUENCE</scope>
    <source>
        <strain evidence="2">JCM 4059</strain>
    </source>
</reference>
<dbReference type="InterPro" id="IPR000772">
    <property type="entry name" value="Ricin_B_lectin"/>
</dbReference>
<feature type="domain" description="Ricin B lectin" evidence="1">
    <location>
        <begin position="12"/>
        <end position="149"/>
    </location>
</feature>
<dbReference type="Proteomes" id="UP000638313">
    <property type="component" value="Unassembled WGS sequence"/>
</dbReference>
<dbReference type="SMART" id="SM00458">
    <property type="entry name" value="RICIN"/>
    <property type="match status" value="1"/>
</dbReference>
<gene>
    <name evidence="2" type="ORF">GCM10010218_39930</name>
</gene>
<dbReference type="CDD" id="cd00161">
    <property type="entry name" value="beta-trefoil_Ricin-like"/>
    <property type="match status" value="1"/>
</dbReference>
<dbReference type="Pfam" id="PF14200">
    <property type="entry name" value="RicinB_lectin_2"/>
    <property type="match status" value="1"/>
</dbReference>
<protein>
    <recommendedName>
        <fullName evidence="1">Ricin B lectin domain-containing protein</fullName>
    </recommendedName>
</protein>
<evidence type="ECO:0000313" key="2">
    <source>
        <dbReference type="EMBL" id="GHF54677.1"/>
    </source>
</evidence>